<keyword evidence="2" id="KW-1185">Reference proteome</keyword>
<sequence>MLAARNRTAGALPLITYYDEDRGERTELSGTSYANWVDKTAGLLVDEVLIESGQPVRLDLARSAPLHWVTLVWVAACWRVGCPVLVGDASAGFGGSDAAVVVVGPDSAFDQPAAGVETIACSLHPLGLGFTDPLPDGVIDYGIEVRAQPDSFRGPFPDPAATAWIEDPGLHPTRLTQAEVITSSPVSSSSPARRTMIIPDPSESLWTNLQRALVNPVITGGSVVIMVGAAPERRAQVADAERVES</sequence>
<evidence type="ECO:0000313" key="2">
    <source>
        <dbReference type="Proteomes" id="UP000319263"/>
    </source>
</evidence>
<accession>A0A516Q5E3</accession>
<dbReference type="OrthoDB" id="3396763at2"/>
<dbReference type="EMBL" id="CP041692">
    <property type="protein sequence ID" value="QDP98659.1"/>
    <property type="molecule type" value="Genomic_DNA"/>
</dbReference>
<proteinExistence type="predicted"/>
<dbReference type="KEGG" id="mik:FOE78_07420"/>
<dbReference type="AlphaFoldDB" id="A0A516Q5E3"/>
<dbReference type="Proteomes" id="UP000319263">
    <property type="component" value="Chromosome"/>
</dbReference>
<dbReference type="NCBIfam" id="TIGR03089">
    <property type="entry name" value="TIGR03089 family protein"/>
    <property type="match status" value="1"/>
</dbReference>
<reference evidence="1 2" key="1">
    <citation type="submission" date="2019-07" db="EMBL/GenBank/DDBJ databases">
        <title>Microlunatus dokdonensis sp. nov. isolated from the rhizospheric soil of the wild plant Elymus tsukushiensis.</title>
        <authorList>
            <person name="Ghim S.-Y."/>
            <person name="Hwang Y.-J."/>
            <person name="Son J.-S."/>
            <person name="Shin J.-H."/>
        </authorList>
    </citation>
    <scope>NUCLEOTIDE SEQUENCE [LARGE SCALE GENOMIC DNA]</scope>
    <source>
        <strain evidence="1 2">KUDC0627</strain>
    </source>
</reference>
<organism evidence="1 2">
    <name type="scientific">Microlunatus elymi</name>
    <dbReference type="NCBI Taxonomy" id="2596828"/>
    <lineage>
        <taxon>Bacteria</taxon>
        <taxon>Bacillati</taxon>
        <taxon>Actinomycetota</taxon>
        <taxon>Actinomycetes</taxon>
        <taxon>Propionibacteriales</taxon>
        <taxon>Propionibacteriaceae</taxon>
        <taxon>Microlunatus</taxon>
    </lineage>
</organism>
<gene>
    <name evidence="1" type="ORF">FOE78_07420</name>
</gene>
<evidence type="ECO:0000313" key="1">
    <source>
        <dbReference type="EMBL" id="QDP98659.1"/>
    </source>
</evidence>
<protein>
    <submittedName>
        <fullName evidence="1">TIGR03089 family protein</fullName>
    </submittedName>
</protein>
<name>A0A516Q5E3_9ACTN</name>
<dbReference type="InterPro" id="IPR017523">
    <property type="entry name" value="Rv3268"/>
</dbReference>